<dbReference type="EMBL" id="JBCGDO010000009">
    <property type="protein sequence ID" value="MEM0542612.1"/>
    <property type="molecule type" value="Genomic_DNA"/>
</dbReference>
<keyword evidence="1" id="KW-0812">Transmembrane</keyword>
<protein>
    <submittedName>
        <fullName evidence="2">Uncharacterized protein</fullName>
    </submittedName>
</protein>
<sequence>MEIELKAFLPINKELQTHIGNMTIKKFEIVKFEKTENFDIIDDFNNKIYPIKRSQFEVHFLDEFDEEYHRFSAFIKIKDSIKVCVKLNWFQKIKLKWILKKYRIQNPENQWKFIIYITATTLTMIGLIYTLTKKQ</sequence>
<feature type="transmembrane region" description="Helical" evidence="1">
    <location>
        <begin position="113"/>
        <end position="132"/>
    </location>
</feature>
<gene>
    <name evidence="2" type="ORF">WFZ85_08275</name>
</gene>
<dbReference type="RefSeq" id="WP_342695820.1">
    <property type="nucleotide sequence ID" value="NZ_JBCGDO010000009.1"/>
</dbReference>
<keyword evidence="1" id="KW-0472">Membrane</keyword>
<proteinExistence type="predicted"/>
<keyword evidence="1" id="KW-1133">Transmembrane helix</keyword>
<dbReference type="Proteomes" id="UP001460072">
    <property type="component" value="Unassembled WGS sequence"/>
</dbReference>
<organism evidence="2 3">
    <name type="scientific">Flavobacterium aureirubrum</name>
    <dbReference type="NCBI Taxonomy" id="3133147"/>
    <lineage>
        <taxon>Bacteria</taxon>
        <taxon>Pseudomonadati</taxon>
        <taxon>Bacteroidota</taxon>
        <taxon>Flavobacteriia</taxon>
        <taxon>Flavobacteriales</taxon>
        <taxon>Flavobacteriaceae</taxon>
        <taxon>Flavobacterium</taxon>
    </lineage>
</organism>
<reference evidence="2 3" key="1">
    <citation type="submission" date="2024-03" db="EMBL/GenBank/DDBJ databases">
        <title>Two novel species of the genus Flavobacterium exhibiting potentially degradation of complex polysaccharides.</title>
        <authorList>
            <person name="Lian X."/>
        </authorList>
    </citation>
    <scope>NUCLEOTIDE SEQUENCE [LARGE SCALE GENOMIC DNA]</scope>
    <source>
        <strain evidence="3">j3</strain>
    </source>
</reference>
<evidence type="ECO:0000313" key="3">
    <source>
        <dbReference type="Proteomes" id="UP001460072"/>
    </source>
</evidence>
<accession>A0ABU9N4G4</accession>
<evidence type="ECO:0000256" key="1">
    <source>
        <dbReference type="SAM" id="Phobius"/>
    </source>
</evidence>
<evidence type="ECO:0000313" key="2">
    <source>
        <dbReference type="EMBL" id="MEM0542612.1"/>
    </source>
</evidence>
<comment type="caution">
    <text evidence="2">The sequence shown here is derived from an EMBL/GenBank/DDBJ whole genome shotgun (WGS) entry which is preliminary data.</text>
</comment>
<name>A0ABU9N4G4_9FLAO</name>
<keyword evidence="3" id="KW-1185">Reference proteome</keyword>